<dbReference type="AlphaFoldDB" id="A0A8D4BIJ1"/>
<accession>A0A8D4BIJ1</accession>
<feature type="chain" id="PRO_5034343522" description="Secreted protein" evidence="1">
    <location>
        <begin position="28"/>
        <end position="114"/>
    </location>
</feature>
<organism evidence="2 3">
    <name type="scientific">Streptomyces pratensis (strain ATCC 33331 / IAF-45CD)</name>
    <dbReference type="NCBI Taxonomy" id="591167"/>
    <lineage>
        <taxon>Bacteria</taxon>
        <taxon>Bacillati</taxon>
        <taxon>Actinomycetota</taxon>
        <taxon>Actinomycetes</taxon>
        <taxon>Kitasatosporales</taxon>
        <taxon>Streptomycetaceae</taxon>
        <taxon>Streptomyces</taxon>
    </lineage>
</organism>
<keyword evidence="2" id="KW-0614">Plasmid</keyword>
<proteinExistence type="predicted"/>
<dbReference type="KEGG" id="sfa:Sfla_6545"/>
<feature type="signal peptide" evidence="1">
    <location>
        <begin position="1"/>
        <end position="27"/>
    </location>
</feature>
<geneLocation type="plasmid" evidence="2 3">
    <name>pSFLA01</name>
</geneLocation>
<name>A0A8D4BIJ1_STRFA</name>
<keyword evidence="1" id="KW-0732">Signal</keyword>
<protein>
    <recommendedName>
        <fullName evidence="4">Secreted protein</fullName>
    </recommendedName>
</protein>
<evidence type="ECO:0008006" key="4">
    <source>
        <dbReference type="Google" id="ProtNLM"/>
    </source>
</evidence>
<dbReference type="EMBL" id="CP002476">
    <property type="protein sequence ID" value="ADW07869.1"/>
    <property type="molecule type" value="Genomic_DNA"/>
</dbReference>
<gene>
    <name evidence="2" type="ORF">Sfla_6545</name>
</gene>
<evidence type="ECO:0000313" key="2">
    <source>
        <dbReference type="EMBL" id="ADW07869.1"/>
    </source>
</evidence>
<reference evidence="2 3" key="1">
    <citation type="submission" date="2011-01" db="EMBL/GenBank/DDBJ databases">
        <title>Complete sequence of plasmid1 of Streptomyces flavogriseus ATCC 33331.</title>
        <authorList>
            <consortium name="US DOE Joint Genome Institute"/>
            <person name="Lucas S."/>
            <person name="Copeland A."/>
            <person name="Lapidus A."/>
            <person name="Cheng J.-F."/>
            <person name="Goodwin L."/>
            <person name="Pitluck S."/>
            <person name="Davenport K."/>
            <person name="Detter J.C."/>
            <person name="Han C."/>
            <person name="Tapia R."/>
            <person name="Land M."/>
            <person name="Hauser L."/>
            <person name="Kyrpides N."/>
            <person name="Ivanova N."/>
            <person name="Ovchinnikova G."/>
            <person name="Pagani I."/>
            <person name="Brumm P."/>
            <person name="Mead D."/>
            <person name="Woyke T."/>
        </authorList>
    </citation>
    <scope>NUCLEOTIDE SEQUENCE [LARGE SCALE GENOMIC DNA]</scope>
    <source>
        <strain evidence="3">ATCC 33331 / IAF-45CD</strain>
        <plasmid evidence="2 3">pSFLA01</plasmid>
    </source>
</reference>
<evidence type="ECO:0000313" key="3">
    <source>
        <dbReference type="Proteomes" id="UP000002066"/>
    </source>
</evidence>
<evidence type="ECO:0000256" key="1">
    <source>
        <dbReference type="SAM" id="SignalP"/>
    </source>
</evidence>
<dbReference type="Proteomes" id="UP000002066">
    <property type="component" value="Plasmid pSFLA01"/>
</dbReference>
<sequence>MYRALRLLAVGVTALAMAVSLDVPAHAAASACTHHLSGPRVCISVTGSSGSANPGRVHTARTNQPRCSTTATVHITEPGGQTYTLTDRRHGGRLVASFAPGIQTDGKLCARYQG</sequence>